<evidence type="ECO:0000313" key="6">
    <source>
        <dbReference type="EMBL" id="MFD2096936.1"/>
    </source>
</evidence>
<dbReference type="InterPro" id="IPR029052">
    <property type="entry name" value="Metallo-depent_PP-like"/>
</dbReference>
<dbReference type="InterPro" id="IPR050884">
    <property type="entry name" value="CNP_phosphodiesterase-III"/>
</dbReference>
<dbReference type="PANTHER" id="PTHR42988:SF2">
    <property type="entry name" value="CYCLIC NUCLEOTIDE PHOSPHODIESTERASE CBUA0032-RELATED"/>
    <property type="match status" value="1"/>
</dbReference>
<dbReference type="PANTHER" id="PTHR42988">
    <property type="entry name" value="PHOSPHOHYDROLASE"/>
    <property type="match status" value="1"/>
</dbReference>
<evidence type="ECO:0000256" key="2">
    <source>
        <dbReference type="ARBA" id="ARBA00022801"/>
    </source>
</evidence>
<proteinExistence type="inferred from homology"/>
<accession>A0ABW4XN13</accession>
<keyword evidence="3" id="KW-0408">Iron</keyword>
<feature type="domain" description="Calcineurin-like phosphoesterase" evidence="5">
    <location>
        <begin position="17"/>
        <end position="205"/>
    </location>
</feature>
<evidence type="ECO:0000256" key="4">
    <source>
        <dbReference type="ARBA" id="ARBA00025742"/>
    </source>
</evidence>
<dbReference type="Proteomes" id="UP001597380">
    <property type="component" value="Unassembled WGS sequence"/>
</dbReference>
<evidence type="ECO:0000259" key="5">
    <source>
        <dbReference type="Pfam" id="PF00149"/>
    </source>
</evidence>
<comment type="similarity">
    <text evidence="4">Belongs to the cyclic nucleotide phosphodiesterase class-III family.</text>
</comment>
<dbReference type="InterPro" id="IPR026575">
    <property type="entry name" value="GpdQ/CpdA-like"/>
</dbReference>
<dbReference type="InterPro" id="IPR004843">
    <property type="entry name" value="Calcineurin-like_PHP"/>
</dbReference>
<dbReference type="NCBIfam" id="NF008359">
    <property type="entry name" value="PRK11148.1"/>
    <property type="match status" value="1"/>
</dbReference>
<dbReference type="EC" id="3.1.4.53" evidence="6"/>
<evidence type="ECO:0000256" key="3">
    <source>
        <dbReference type="ARBA" id="ARBA00023004"/>
    </source>
</evidence>
<name>A0ABW4XN13_9GAMM</name>
<comment type="caution">
    <text evidence="6">The sequence shown here is derived from an EMBL/GenBank/DDBJ whole genome shotgun (WGS) entry which is preliminary data.</text>
</comment>
<dbReference type="Gene3D" id="3.60.21.10">
    <property type="match status" value="1"/>
</dbReference>
<evidence type="ECO:0000313" key="7">
    <source>
        <dbReference type="Proteomes" id="UP001597380"/>
    </source>
</evidence>
<dbReference type="SUPFAM" id="SSF56300">
    <property type="entry name" value="Metallo-dependent phosphatases"/>
    <property type="match status" value="1"/>
</dbReference>
<evidence type="ECO:0000256" key="1">
    <source>
        <dbReference type="ARBA" id="ARBA00022723"/>
    </source>
</evidence>
<dbReference type="RefSeq" id="WP_345339827.1">
    <property type="nucleotide sequence ID" value="NZ_BAABLI010000011.1"/>
</dbReference>
<keyword evidence="2 6" id="KW-0378">Hydrolase</keyword>
<dbReference type="Pfam" id="PF00149">
    <property type="entry name" value="Metallophos"/>
    <property type="match status" value="1"/>
</dbReference>
<dbReference type="GO" id="GO:0004115">
    <property type="term" value="F:3',5'-cyclic-AMP phosphodiesterase activity"/>
    <property type="evidence" value="ECO:0007669"/>
    <property type="project" value="UniProtKB-EC"/>
</dbReference>
<protein>
    <submittedName>
        <fullName evidence="6">3',5'-cyclic-AMP phosphodiesterase</fullName>
        <ecNumber evidence="6">3.1.4.53</ecNumber>
    </submittedName>
</protein>
<keyword evidence="7" id="KW-1185">Reference proteome</keyword>
<reference evidence="7" key="1">
    <citation type="journal article" date="2019" name="Int. J. Syst. Evol. Microbiol.">
        <title>The Global Catalogue of Microorganisms (GCM) 10K type strain sequencing project: providing services to taxonomists for standard genome sequencing and annotation.</title>
        <authorList>
            <consortium name="The Broad Institute Genomics Platform"/>
            <consortium name="The Broad Institute Genome Sequencing Center for Infectious Disease"/>
            <person name="Wu L."/>
            <person name="Ma J."/>
        </authorList>
    </citation>
    <scope>NUCLEOTIDE SEQUENCE [LARGE SCALE GENOMIC DNA]</scope>
    <source>
        <strain evidence="7">CGMCC 1.10992</strain>
    </source>
</reference>
<keyword evidence="1" id="KW-0479">Metal-binding</keyword>
<dbReference type="EMBL" id="JBHUHT010000014">
    <property type="protein sequence ID" value="MFD2096936.1"/>
    <property type="molecule type" value="Genomic_DNA"/>
</dbReference>
<organism evidence="6 7">
    <name type="scientific">Corallincola platygyrae</name>
    <dbReference type="NCBI Taxonomy" id="1193278"/>
    <lineage>
        <taxon>Bacteria</taxon>
        <taxon>Pseudomonadati</taxon>
        <taxon>Pseudomonadota</taxon>
        <taxon>Gammaproteobacteria</taxon>
        <taxon>Alteromonadales</taxon>
        <taxon>Psychromonadaceae</taxon>
        <taxon>Corallincola</taxon>
    </lineage>
</organism>
<sequence>MVKVEVTLPGGRQSPQLLQITDTHLFGSPEKALLGVNTRDSFHAVLDLIAANNESVDAFLATGDISQDDSERSYAAFAHGMARFQTPCYWIPGNHDDASIMATELNSPTLHCAKQIVFPLWQVLLLDSQVKKHTYGFLSEQQLKFVENAIAEYPAKHCLVMLHHNPVPMECRWLDQHKLKNGEQFLSLLAGKPQVRGIVWGHVHQEMELKQQGLKLISTPSTCIQFKPKCDQFTLDTLAPGYRKLTLLDNGDIETQVHRLKKNPFAPNMESKGY</sequence>
<gene>
    <name evidence="6" type="primary">cpdA</name>
    <name evidence="6" type="ORF">ACFSJ3_13145</name>
</gene>
<dbReference type="CDD" id="cd07402">
    <property type="entry name" value="MPP_GpdQ"/>
    <property type="match status" value="1"/>
</dbReference>